<keyword evidence="10" id="KW-0548">Nucleotidyltransferase</keyword>
<evidence type="ECO:0000259" key="9">
    <source>
        <dbReference type="Pfam" id="PF12804"/>
    </source>
</evidence>
<comment type="function">
    <text evidence="8">Transfers a GMP moiety from GTP to Mo-molybdopterin (Mo-MPT) cofactor (Moco or molybdenum cofactor) to form Mo-molybdopterin guanine dinucleotide (Mo-MGD) cofactor.</text>
</comment>
<dbReference type="InterPro" id="IPR025877">
    <property type="entry name" value="MobA-like_NTP_Trfase"/>
</dbReference>
<evidence type="ECO:0000256" key="7">
    <source>
        <dbReference type="ARBA" id="ARBA00023150"/>
    </source>
</evidence>
<dbReference type="PANTHER" id="PTHR19136">
    <property type="entry name" value="MOLYBDENUM COFACTOR GUANYLYLTRANSFERASE"/>
    <property type="match status" value="1"/>
</dbReference>
<evidence type="ECO:0000256" key="2">
    <source>
        <dbReference type="ARBA" id="ARBA00022679"/>
    </source>
</evidence>
<dbReference type="SUPFAM" id="SSF53448">
    <property type="entry name" value="Nucleotide-diphospho-sugar transferases"/>
    <property type="match status" value="1"/>
</dbReference>
<sequence>MMLDIADIADLADPLLNEGQETLSGVILAGGKSRRIGGAHIAMLPFSNEKLIHRQIRHMKKLCAEIIVVTNEPRTFLPIVDSDIRIITDFYHDKGPLGGMHAAFSLAAYSDVWLVGCDMPYVSYEAARLLLEKKRDSGCDAALPFIKERLHPWHGIYDRRCVEIIPSLIDRNQSRVDPFLHAIRYEGIVQSSFESSGIDASFVTRMSTQEEYERTLFTIATSGKGCS</sequence>
<evidence type="ECO:0000256" key="4">
    <source>
        <dbReference type="ARBA" id="ARBA00022741"/>
    </source>
</evidence>
<reference evidence="10 11" key="1">
    <citation type="submission" date="2019-07" db="EMBL/GenBank/DDBJ databases">
        <authorList>
            <person name="Kim J.K."/>
            <person name="Cheong H.-M."/>
            <person name="Choi Y."/>
            <person name="Hwang K.J."/>
            <person name="Lee S."/>
            <person name="Choi C."/>
        </authorList>
    </citation>
    <scope>NUCLEOTIDE SEQUENCE [LARGE SCALE GENOMIC DNA]</scope>
    <source>
        <strain evidence="10 11">KS 22</strain>
    </source>
</reference>
<proteinExistence type="inferred from homology"/>
<keyword evidence="4 8" id="KW-0547">Nucleotide-binding</keyword>
<feature type="binding site" evidence="8">
    <location>
        <position position="118"/>
    </location>
    <ligand>
        <name>GTP</name>
        <dbReference type="ChEBI" id="CHEBI:37565"/>
    </ligand>
</feature>
<comment type="domain">
    <text evidence="8">The N-terminal domain determines nucleotide recognition and specific binding, while the C-terminal domain determines the specific binding to the target protein.</text>
</comment>
<evidence type="ECO:0000313" key="11">
    <source>
        <dbReference type="Proteomes" id="UP000515679"/>
    </source>
</evidence>
<dbReference type="RefSeq" id="WP_182300754.1">
    <property type="nucleotide sequence ID" value="NZ_CP041969.1"/>
</dbReference>
<feature type="binding site" evidence="8">
    <location>
        <begin position="28"/>
        <end position="30"/>
    </location>
    <ligand>
        <name>GTP</name>
        <dbReference type="ChEBI" id="CHEBI:37565"/>
    </ligand>
</feature>
<dbReference type="Proteomes" id="UP000515679">
    <property type="component" value="Chromosome"/>
</dbReference>
<dbReference type="EC" id="2.7.7.77" evidence="8"/>
<protein>
    <recommendedName>
        <fullName evidence="8">Probable molybdenum cofactor guanylyltransferase</fullName>
        <shortName evidence="8">MoCo guanylyltransferase</shortName>
        <ecNumber evidence="8">2.7.7.77</ecNumber>
    </recommendedName>
    <alternativeName>
        <fullName evidence="8">GTP:molybdopterin guanylyltransferase</fullName>
    </alternativeName>
    <alternativeName>
        <fullName evidence="8">Mo-MPT guanylyltransferase</fullName>
    </alternativeName>
    <alternativeName>
        <fullName evidence="8">Molybdopterin guanylyltransferase</fullName>
    </alternativeName>
    <alternativeName>
        <fullName evidence="8">Molybdopterin-guanine dinucleotide synthase</fullName>
        <shortName evidence="8">MGD synthase</shortName>
    </alternativeName>
</protein>
<evidence type="ECO:0000256" key="1">
    <source>
        <dbReference type="ARBA" id="ARBA00022490"/>
    </source>
</evidence>
<evidence type="ECO:0000256" key="6">
    <source>
        <dbReference type="ARBA" id="ARBA00023134"/>
    </source>
</evidence>
<dbReference type="PANTHER" id="PTHR19136:SF81">
    <property type="entry name" value="MOLYBDENUM COFACTOR GUANYLYLTRANSFERASE"/>
    <property type="match status" value="1"/>
</dbReference>
<comment type="catalytic activity">
    <reaction evidence="8">
        <text>Mo-molybdopterin + GTP + H(+) = Mo-molybdopterin guanine dinucleotide + diphosphate</text>
        <dbReference type="Rhea" id="RHEA:34243"/>
        <dbReference type="ChEBI" id="CHEBI:15378"/>
        <dbReference type="ChEBI" id="CHEBI:33019"/>
        <dbReference type="ChEBI" id="CHEBI:37565"/>
        <dbReference type="ChEBI" id="CHEBI:71302"/>
        <dbReference type="ChEBI" id="CHEBI:71310"/>
        <dbReference type="EC" id="2.7.7.77"/>
    </reaction>
</comment>
<dbReference type="Pfam" id="PF12804">
    <property type="entry name" value="NTP_transf_3"/>
    <property type="match status" value="1"/>
</dbReference>
<comment type="caution">
    <text evidence="8">Lacks conserved residue(s) required for the propagation of feature annotation.</text>
</comment>
<comment type="similarity">
    <text evidence="8">Belongs to the MobA family.</text>
</comment>
<keyword evidence="11" id="KW-1185">Reference proteome</keyword>
<dbReference type="Gene3D" id="3.90.550.10">
    <property type="entry name" value="Spore Coat Polysaccharide Biosynthesis Protein SpsA, Chain A"/>
    <property type="match status" value="1"/>
</dbReference>
<dbReference type="EMBL" id="CP041969">
    <property type="protein sequence ID" value="QMV44511.1"/>
    <property type="molecule type" value="Genomic_DNA"/>
</dbReference>
<evidence type="ECO:0000256" key="5">
    <source>
        <dbReference type="ARBA" id="ARBA00022842"/>
    </source>
</evidence>
<dbReference type="CDD" id="cd02503">
    <property type="entry name" value="MobA"/>
    <property type="match status" value="1"/>
</dbReference>
<dbReference type="InterPro" id="IPR013482">
    <property type="entry name" value="Molybde_CF_guanTrfase"/>
</dbReference>
<dbReference type="GO" id="GO:0061603">
    <property type="term" value="F:molybdenum cofactor guanylyltransferase activity"/>
    <property type="evidence" value="ECO:0007669"/>
    <property type="project" value="UniProtKB-EC"/>
</dbReference>
<comment type="cofactor">
    <cofactor evidence="8">
        <name>Mg(2+)</name>
        <dbReference type="ChEBI" id="CHEBI:18420"/>
    </cofactor>
</comment>
<organism evidence="10 11">
    <name type="scientific">Cohnella cholangitidis</name>
    <dbReference type="NCBI Taxonomy" id="2598458"/>
    <lineage>
        <taxon>Bacteria</taxon>
        <taxon>Bacillati</taxon>
        <taxon>Bacillota</taxon>
        <taxon>Bacilli</taxon>
        <taxon>Bacillales</taxon>
        <taxon>Paenibacillaceae</taxon>
        <taxon>Cohnella</taxon>
    </lineage>
</organism>
<dbReference type="GO" id="GO:0005737">
    <property type="term" value="C:cytoplasm"/>
    <property type="evidence" value="ECO:0007669"/>
    <property type="project" value="UniProtKB-SubCell"/>
</dbReference>
<feature type="domain" description="MobA-like NTP transferase" evidence="9">
    <location>
        <begin position="25"/>
        <end position="171"/>
    </location>
</feature>
<feature type="binding site" evidence="8">
    <location>
        <position position="118"/>
    </location>
    <ligand>
        <name>Mg(2+)</name>
        <dbReference type="ChEBI" id="CHEBI:18420"/>
    </ligand>
</feature>
<gene>
    <name evidence="8" type="primary">mobA</name>
    <name evidence="10" type="ORF">FPL14_27580</name>
</gene>
<keyword evidence="2 8" id="KW-0808">Transferase</keyword>
<keyword evidence="7 8" id="KW-0501">Molybdenum cofactor biosynthesis</keyword>
<evidence type="ECO:0000256" key="8">
    <source>
        <dbReference type="HAMAP-Rule" id="MF_00316"/>
    </source>
</evidence>
<keyword evidence="6 8" id="KW-0342">GTP-binding</keyword>
<comment type="subcellular location">
    <subcellularLocation>
        <location evidence="8">Cytoplasm</location>
    </subcellularLocation>
</comment>
<dbReference type="InterPro" id="IPR029044">
    <property type="entry name" value="Nucleotide-diphossugar_trans"/>
</dbReference>
<dbReference type="KEGG" id="cchl:FPL14_27580"/>
<accession>A0A7G5C5M7</accession>
<dbReference type="HAMAP" id="MF_00316">
    <property type="entry name" value="MobA"/>
    <property type="match status" value="1"/>
</dbReference>
<dbReference type="AlphaFoldDB" id="A0A7G5C5M7"/>
<evidence type="ECO:0000256" key="3">
    <source>
        <dbReference type="ARBA" id="ARBA00022723"/>
    </source>
</evidence>
<keyword evidence="5 8" id="KW-0460">Magnesium</keyword>
<feature type="binding site" evidence="8">
    <location>
        <position position="89"/>
    </location>
    <ligand>
        <name>GTP</name>
        <dbReference type="ChEBI" id="CHEBI:37565"/>
    </ligand>
</feature>
<name>A0A7G5C5M7_9BACL</name>
<keyword evidence="3 8" id="KW-0479">Metal-binding</keyword>
<evidence type="ECO:0000313" key="10">
    <source>
        <dbReference type="EMBL" id="QMV44511.1"/>
    </source>
</evidence>
<keyword evidence="1 8" id="KW-0963">Cytoplasm</keyword>
<dbReference type="GO" id="GO:0005525">
    <property type="term" value="F:GTP binding"/>
    <property type="evidence" value="ECO:0007669"/>
    <property type="project" value="UniProtKB-UniRule"/>
</dbReference>
<dbReference type="GO" id="GO:0006777">
    <property type="term" value="P:Mo-molybdopterin cofactor biosynthetic process"/>
    <property type="evidence" value="ECO:0007669"/>
    <property type="project" value="UniProtKB-KW"/>
</dbReference>
<dbReference type="GO" id="GO:0046872">
    <property type="term" value="F:metal ion binding"/>
    <property type="evidence" value="ECO:0007669"/>
    <property type="project" value="UniProtKB-KW"/>
</dbReference>